<dbReference type="Proteomes" id="UP001501274">
    <property type="component" value="Unassembled WGS sequence"/>
</dbReference>
<feature type="compositionally biased region" description="Polar residues" evidence="1">
    <location>
        <begin position="1074"/>
        <end position="1089"/>
    </location>
</feature>
<feature type="compositionally biased region" description="Low complexity" evidence="1">
    <location>
        <begin position="1216"/>
        <end position="1230"/>
    </location>
</feature>
<feature type="compositionally biased region" description="Polar residues" evidence="1">
    <location>
        <begin position="946"/>
        <end position="958"/>
    </location>
</feature>
<feature type="compositionally biased region" description="Polar residues" evidence="1">
    <location>
        <begin position="483"/>
        <end position="492"/>
    </location>
</feature>
<feature type="compositionally biased region" description="Low complexity" evidence="1">
    <location>
        <begin position="243"/>
        <end position="252"/>
    </location>
</feature>
<feature type="compositionally biased region" description="Low complexity" evidence="1">
    <location>
        <begin position="689"/>
        <end position="704"/>
    </location>
</feature>
<organism evidence="2 3">
    <name type="scientific">Leishmania naiffi</name>
    <dbReference type="NCBI Taxonomy" id="5678"/>
    <lineage>
        <taxon>Eukaryota</taxon>
        <taxon>Discoba</taxon>
        <taxon>Euglenozoa</taxon>
        <taxon>Kinetoplastea</taxon>
        <taxon>Metakinetoplastina</taxon>
        <taxon>Trypanosomatida</taxon>
        <taxon>Trypanosomatidae</taxon>
        <taxon>Leishmaniinae</taxon>
        <taxon>Leishmania</taxon>
        <taxon>Leishmania naiffi species complex</taxon>
    </lineage>
</organism>
<evidence type="ECO:0000313" key="3">
    <source>
        <dbReference type="Proteomes" id="UP001501274"/>
    </source>
</evidence>
<feature type="compositionally biased region" description="Acidic residues" evidence="1">
    <location>
        <begin position="452"/>
        <end position="464"/>
    </location>
</feature>
<feature type="region of interest" description="Disordered" evidence="1">
    <location>
        <begin position="1023"/>
        <end position="1097"/>
    </location>
</feature>
<reference evidence="2 3" key="1">
    <citation type="submission" date="2024-02" db="EMBL/GenBank/DDBJ databases">
        <title>FIRST GENOME SEQUENCES OF Leishmania (Viannia) shawi, Leishmania (Viannia) lindenbergi AND Leishmania (Viannia) utingensis.</title>
        <authorList>
            <person name="Resadore F."/>
            <person name="Custodio M.G.F."/>
            <person name="Boite M.C."/>
            <person name="Cupolillo E."/>
            <person name="Ferreira G.E.M."/>
        </authorList>
    </citation>
    <scope>NUCLEOTIDE SEQUENCE [LARGE SCALE GENOMIC DNA]</scope>
    <source>
        <strain evidence="2 3">MDAS/BR/1979/M5533</strain>
    </source>
</reference>
<feature type="compositionally biased region" description="Polar residues" evidence="1">
    <location>
        <begin position="1153"/>
        <end position="1167"/>
    </location>
</feature>
<evidence type="ECO:0000313" key="2">
    <source>
        <dbReference type="EMBL" id="KAL0525246.1"/>
    </source>
</evidence>
<feature type="compositionally biased region" description="Low complexity" evidence="1">
    <location>
        <begin position="219"/>
        <end position="233"/>
    </location>
</feature>
<feature type="compositionally biased region" description="Basic and acidic residues" evidence="1">
    <location>
        <begin position="728"/>
        <end position="742"/>
    </location>
</feature>
<accession>A0AAW3BUY4</accession>
<keyword evidence="3" id="KW-1185">Reference proteome</keyword>
<feature type="compositionally biased region" description="Low complexity" evidence="1">
    <location>
        <begin position="813"/>
        <end position="837"/>
    </location>
</feature>
<feature type="compositionally biased region" description="Low complexity" evidence="1">
    <location>
        <begin position="441"/>
        <end position="451"/>
    </location>
</feature>
<feature type="compositionally biased region" description="Polar residues" evidence="1">
    <location>
        <begin position="266"/>
        <end position="286"/>
    </location>
</feature>
<feature type="compositionally biased region" description="Polar residues" evidence="1">
    <location>
        <begin position="1175"/>
        <end position="1194"/>
    </location>
</feature>
<feature type="region of interest" description="Disordered" evidence="1">
    <location>
        <begin position="315"/>
        <end position="492"/>
    </location>
</feature>
<sequence length="1333" mass="138600">MHPYRQNQCGGAHPDAKMMAMHQQLQQRLYYQQQPTQGMWNPGAHQMYSGVNPSMQNPNFITQQYRYFGHGGGGVHQYQQRQPLGPGNHVNLTSPQRPEWAESRPGRTPCKKSWWSHVVSQIRFVDSPRGIDLDVEDEHANVPEELKQIGSKAGTRMDKGAEAAAPGFVDTFENPKGSDEVPGFAPAPVLVSGPAAAAGGWQQNGADVPLGMANPRPPYAQQQQLQQPAQAQASPRSRTNGVPPQRQQQLQRHLCRVNHDPASKGKGSSHSANDAGSRATSESSLPEATGRPEGDLLGDTGTIEGKLCRQAVDNAEGKEREKAARKQLQSVQPRSKDKPGGVKGMQPTMHKRQSENESSAGGGQQEQGKVAPKSINSHHCGIVEHQGSPKLSQAAQKPTRRRYRPHNNYFYMRRPNDVNENDDKENGGDNSDEYSGGSGSGSSCSSSSPGSDSDDDDDDDDGDSDSSYSGGSDTDDEAEYSTMRRNSQSGIGGQSTLEYSAFHNALGTHARNFIASSENHSAGRHSIGGLLGAGVGGRFLYPEASASSVPSDGLLASTLGHPQQATMSDVGVRYNALGSFSLARCMAHAPSANAVSTPSNSVTMPSNSATMATDLDDLDKQGYEIGTLTVADTVLKQANQTPPVGTTGGTSSRRTSIQPRTATTLTPTKSTPPASTRKEEKSPTRPRQVVGVHKPVPHPLVVPGTSSGTDATKAVSKTAETSLPKVRSGTEREHHKGSDALAKRCVTKRVSKDSDSSTAVSLKCKGESTLPVPSDRQRTAPATKDRKSEKMASPVTRVVLATAAKEASAHVKTNAATTTAAPKGATTTVTPTTLAETNPRPAPPLPLISSTQHGSSVPTNSLGPVQALKSRGEQGVTPPNIDKAKAAATVVTSQSSAESRQPSSEKTPIVAPHFATDQTLPTNAGGAAWVAAAAAAVAGLKPAAQPSPSSLHRPTASPSLGGRAPVRPAARAPVVATPSLPIATSKIPADLKRVGAAAVVSSATPSDAAVLIVDSNGIHPHRVPAPLLGPATASAAPAHHRPQPQRPKNGALNNPGTAKNARGTKVSEAAESETPPNKSAGSAPESSVTPGAPKKPSTVLLANLTPVKPTVATATATISSAARGATAPVTARSPPLVNGTSSTTATVKDLATPSGTETPLTTASSAAEQPPANGVSKTVAVSASGNSLKHSASVSPRMGSSAPDSFTKDRLPPAMSVAASQASSTPSSHSNLQSAINGDDDGGVWPGDPFNYYGYSESDLPDSNNHYAINSSQPKLPAGNHAVHKYSMVGSPPVSPLIPSSTAGKADVSSHIGARRWLSGDADVLEEIGYLYY</sequence>
<protein>
    <submittedName>
        <fullName evidence="2">Uncharacterized protein</fullName>
    </submittedName>
</protein>
<gene>
    <name evidence="2" type="ORF">Q4I28_003459</name>
</gene>
<feature type="region of interest" description="Disordered" evidence="1">
    <location>
        <begin position="634"/>
        <end position="880"/>
    </location>
</feature>
<feature type="compositionally biased region" description="Polar residues" evidence="1">
    <location>
        <begin position="848"/>
        <end position="863"/>
    </location>
</feature>
<feature type="region of interest" description="Disordered" evidence="1">
    <location>
        <begin position="1121"/>
        <end position="1243"/>
    </location>
</feature>
<feature type="compositionally biased region" description="Low complexity" evidence="1">
    <location>
        <begin position="888"/>
        <end position="905"/>
    </location>
</feature>
<evidence type="ECO:0000256" key="1">
    <source>
        <dbReference type="SAM" id="MobiDB-lite"/>
    </source>
</evidence>
<feature type="compositionally biased region" description="Basic and acidic residues" evidence="1">
    <location>
        <begin position="775"/>
        <end position="790"/>
    </location>
</feature>
<feature type="compositionally biased region" description="Low complexity" evidence="1">
    <location>
        <begin position="649"/>
        <end position="675"/>
    </location>
</feature>
<feature type="region of interest" description="Disordered" evidence="1">
    <location>
        <begin position="942"/>
        <end position="966"/>
    </location>
</feature>
<feature type="compositionally biased region" description="Basic and acidic residues" evidence="1">
    <location>
        <begin position="315"/>
        <end position="324"/>
    </location>
</feature>
<feature type="region of interest" description="Disordered" evidence="1">
    <location>
        <begin position="888"/>
        <end position="907"/>
    </location>
</feature>
<proteinExistence type="predicted"/>
<dbReference type="EMBL" id="JBAMZN010000022">
    <property type="protein sequence ID" value="KAL0525246.1"/>
    <property type="molecule type" value="Genomic_DNA"/>
</dbReference>
<name>A0AAW3BUY4_9TRYP</name>
<comment type="caution">
    <text evidence="2">The sequence shown here is derived from an EMBL/GenBank/DDBJ whole genome shotgun (WGS) entry which is preliminary data.</text>
</comment>
<feature type="region of interest" description="Disordered" evidence="1">
    <location>
        <begin position="198"/>
        <end position="303"/>
    </location>
</feature>